<dbReference type="AlphaFoldDB" id="A0AAJ2DA87"/>
<feature type="compositionally biased region" description="Basic and acidic residues" evidence="1">
    <location>
        <begin position="167"/>
        <end position="176"/>
    </location>
</feature>
<dbReference type="EMBL" id="JAVIGA010000001">
    <property type="protein sequence ID" value="MDQ9124990.1"/>
    <property type="molecule type" value="Genomic_DNA"/>
</dbReference>
<dbReference type="Proteomes" id="UP001224622">
    <property type="component" value="Unassembled WGS sequence"/>
</dbReference>
<name>A0AAJ2DA87_SERFO</name>
<dbReference type="Pfam" id="PF06992">
    <property type="entry name" value="Phage_lambda_P"/>
    <property type="match status" value="1"/>
</dbReference>
<organism evidence="2 3">
    <name type="scientific">Serratia fonticola</name>
    <dbReference type="NCBI Taxonomy" id="47917"/>
    <lineage>
        <taxon>Bacteria</taxon>
        <taxon>Pseudomonadati</taxon>
        <taxon>Pseudomonadota</taxon>
        <taxon>Gammaproteobacteria</taxon>
        <taxon>Enterobacterales</taxon>
        <taxon>Yersiniaceae</taxon>
        <taxon>Serratia</taxon>
    </lineage>
</organism>
<dbReference type="RefSeq" id="WP_309046436.1">
    <property type="nucleotide sequence ID" value="NZ_JAVIGA010000001.1"/>
</dbReference>
<comment type="caution">
    <text evidence="2">The sequence shown here is derived from an EMBL/GenBank/DDBJ whole genome shotgun (WGS) entry which is preliminary data.</text>
</comment>
<reference evidence="2" key="1">
    <citation type="submission" date="2023-08" db="EMBL/GenBank/DDBJ databases">
        <title>The Comparative Genomic Analysis of Yersiniaceae from Polar Regions.</title>
        <authorList>
            <person name="Goncharov A."/>
            <person name="Aslanov B."/>
            <person name="Kolodzhieva V."/>
            <person name="Azarov D."/>
            <person name="Mochov A."/>
            <person name="Lebedeva E."/>
        </authorList>
    </citation>
    <scope>NUCLEOTIDE SEQUENCE</scope>
    <source>
        <strain evidence="2">Vf</strain>
    </source>
</reference>
<proteinExistence type="predicted"/>
<gene>
    <name evidence="2" type="ORF">RDT67_00960</name>
</gene>
<accession>A0AAJ2DA87</accession>
<sequence>MAKIYSQRWLRKNGTTPSTAWVQLISKLSNSQLSAATARCIERCNAGHHWPPDLAEFVAIVGETTPSNLGFSAADVVDEYWRWRNGAWRYNSSEDFNWKSDVFYHICIEMRRQGVGRKLSEVELKNLAVRQLEKWAKKVEQGYSIPPVRRAETKGPPPPGYSQQADPDGRYRQRGDEMLARIRSSVKDKK</sequence>
<evidence type="ECO:0000313" key="3">
    <source>
        <dbReference type="Proteomes" id="UP001224622"/>
    </source>
</evidence>
<dbReference type="GO" id="GO:0006270">
    <property type="term" value="P:DNA replication initiation"/>
    <property type="evidence" value="ECO:0007669"/>
    <property type="project" value="InterPro"/>
</dbReference>
<protein>
    <submittedName>
        <fullName evidence="2">Replication protein P</fullName>
    </submittedName>
</protein>
<evidence type="ECO:0000313" key="2">
    <source>
        <dbReference type="EMBL" id="MDQ9124990.1"/>
    </source>
</evidence>
<dbReference type="InterPro" id="IPR009731">
    <property type="entry name" value="P-like"/>
</dbReference>
<evidence type="ECO:0000256" key="1">
    <source>
        <dbReference type="SAM" id="MobiDB-lite"/>
    </source>
</evidence>
<feature type="region of interest" description="Disordered" evidence="1">
    <location>
        <begin position="146"/>
        <end position="176"/>
    </location>
</feature>